<comment type="similarity">
    <text evidence="1 13">Belongs to the class-II aminoacyl-tRNA synthetase family.</text>
</comment>
<dbReference type="Gene3D" id="3.30.930.10">
    <property type="entry name" value="Bira Bifunctional Protein, Domain 2"/>
    <property type="match status" value="1"/>
</dbReference>
<dbReference type="InterPro" id="IPR047246">
    <property type="entry name" value="ThrRS_anticodon"/>
</dbReference>
<evidence type="ECO:0000256" key="13">
    <source>
        <dbReference type="HAMAP-Rule" id="MF_00184"/>
    </source>
</evidence>
<dbReference type="CDD" id="cd00860">
    <property type="entry name" value="ThrRS_anticodon"/>
    <property type="match status" value="1"/>
</dbReference>
<dbReference type="InterPro" id="IPR004154">
    <property type="entry name" value="Anticodon-bd"/>
</dbReference>
<feature type="binding site" evidence="13">
    <location>
        <position position="459"/>
    </location>
    <ligand>
        <name>Zn(2+)</name>
        <dbReference type="ChEBI" id="CHEBI:29105"/>
        <note>catalytic</note>
    </ligand>
</feature>
<evidence type="ECO:0000256" key="4">
    <source>
        <dbReference type="ARBA" id="ARBA00022598"/>
    </source>
</evidence>
<dbReference type="SMART" id="SM00863">
    <property type="entry name" value="tRNA_SAD"/>
    <property type="match status" value="1"/>
</dbReference>
<feature type="binding site" evidence="13">
    <location>
        <position position="277"/>
    </location>
    <ligand>
        <name>Zn(2+)</name>
        <dbReference type="ChEBI" id="CHEBI:29105"/>
        <note>catalytic</note>
    </ligand>
</feature>
<dbReference type="InterPro" id="IPR002320">
    <property type="entry name" value="Thr-tRNA-ligase_IIa"/>
</dbReference>
<dbReference type="SUPFAM" id="SSF55186">
    <property type="entry name" value="ThrRS/AlaRS common domain"/>
    <property type="match status" value="1"/>
</dbReference>
<keyword evidence="11 13" id="KW-0030">Aminoacyl-tRNA synthetase</keyword>
<dbReference type="InterPro" id="IPR033728">
    <property type="entry name" value="ThrRS_core"/>
</dbReference>
<dbReference type="FunFam" id="3.30.930.10:FF:000002">
    <property type="entry name" value="Threonine--tRNA ligase"/>
    <property type="match status" value="1"/>
</dbReference>
<keyword evidence="10 13" id="KW-0648">Protein biosynthesis</keyword>
<dbReference type="Pfam" id="PF07973">
    <property type="entry name" value="tRNA_SAD"/>
    <property type="match status" value="1"/>
</dbReference>
<dbReference type="GO" id="GO:0004829">
    <property type="term" value="F:threonine-tRNA ligase activity"/>
    <property type="evidence" value="ECO:0007669"/>
    <property type="project" value="UniProtKB-UniRule"/>
</dbReference>
<dbReference type="InterPro" id="IPR002314">
    <property type="entry name" value="aa-tRNA-synt_IIb"/>
</dbReference>
<reference evidence="15 16" key="1">
    <citation type="journal article" date="2016" name="Nat. Commun.">
        <title>Thousands of microbial genomes shed light on interconnected biogeochemical processes in an aquifer system.</title>
        <authorList>
            <person name="Anantharaman K."/>
            <person name="Brown C.T."/>
            <person name="Hug L.A."/>
            <person name="Sharon I."/>
            <person name="Castelle C.J."/>
            <person name="Probst A.J."/>
            <person name="Thomas B.C."/>
            <person name="Singh A."/>
            <person name="Wilkins M.J."/>
            <person name="Karaoz U."/>
            <person name="Brodie E.L."/>
            <person name="Williams K.H."/>
            <person name="Hubbard S.S."/>
            <person name="Banfield J.F."/>
        </authorList>
    </citation>
    <scope>NUCLEOTIDE SEQUENCE [LARGE SCALE GENOMIC DNA]</scope>
</reference>
<keyword evidence="6 13" id="KW-0547">Nucleotide-binding</keyword>
<protein>
    <recommendedName>
        <fullName evidence="13">Threonine--tRNA ligase</fullName>
        <ecNumber evidence="13">6.1.1.3</ecNumber>
    </recommendedName>
    <alternativeName>
        <fullName evidence="13">Threonyl-tRNA synthetase</fullName>
        <shortName evidence="13">ThrRS</shortName>
    </alternativeName>
</protein>
<dbReference type="GO" id="GO:0005524">
    <property type="term" value="F:ATP binding"/>
    <property type="evidence" value="ECO:0007669"/>
    <property type="project" value="UniProtKB-UniRule"/>
</dbReference>
<sequence>MSNHEDSNLEKMRHSASHVLAHAVLKLYPDTKLGIGPAIDNGYYYDFDFTQPIEESDLKEIEEEMKRVIKRKLAITQTFMNRKDAIKYLKEIGQEYKLELLEEIPDKEVSFFVTGDKEFVDLCRGPHLEDTGDIGPIKLIKTAGAYWRGDETKKMLTRIYGTAFETKEELKDHLKKLEDAEKYNHRKLGKQLKLFAIIPEIGQGLPVWLPRGYTIRRILENYMLDLERKHGYEHILTPHINKGELFQKSGHLDFYKESMYAPIRVEEEDYYLKPMNCPAGFMVYKLEPKSYRDLPYKLGEFGTVYRFEKSGELHGLQRVRGFTQNDAHLFCTPDQLDSVLDETLDLLDIFYKDIGFDNYKFRLSLSDRERNPNKYSGDKEKWKFAEEALRKVLIKRGLEFEEMPGDAAFYGPKIDVQAVNVFGKEDSISTLQLDFNMPEKFDIKYVDVDGSEKQPYVIHRALIGSFERFFAFLIEHHAGDFPLWLAPDQVTIIPISDKHMKYAKEVYESLESNDIRVTLDDRGKSMQSKIRDAEKLKVPYLAIIGDKEIETETVSIRSRLNKEIGLMKKQEFLDYLEEEIRAKKSR</sequence>
<proteinExistence type="inferred from homology"/>
<evidence type="ECO:0000256" key="9">
    <source>
        <dbReference type="ARBA" id="ARBA00022884"/>
    </source>
</evidence>
<dbReference type="PRINTS" id="PR01047">
    <property type="entry name" value="TRNASYNTHTHR"/>
</dbReference>
<dbReference type="CDD" id="cd00771">
    <property type="entry name" value="ThrRS_core"/>
    <property type="match status" value="1"/>
</dbReference>
<dbReference type="Gene3D" id="3.40.50.800">
    <property type="entry name" value="Anticodon-binding domain"/>
    <property type="match status" value="1"/>
</dbReference>
<dbReference type="InterPro" id="IPR036621">
    <property type="entry name" value="Anticodon-bd_dom_sf"/>
</dbReference>
<dbReference type="GO" id="GO:0000049">
    <property type="term" value="F:tRNA binding"/>
    <property type="evidence" value="ECO:0007669"/>
    <property type="project" value="UniProtKB-KW"/>
</dbReference>
<dbReference type="Pfam" id="PF00587">
    <property type="entry name" value="tRNA-synt_2b"/>
    <property type="match status" value="1"/>
</dbReference>
<keyword evidence="9 13" id="KW-0694">RNA-binding</keyword>
<dbReference type="GO" id="GO:0006435">
    <property type="term" value="P:threonyl-tRNA aminoacylation"/>
    <property type="evidence" value="ECO:0007669"/>
    <property type="project" value="UniProtKB-UniRule"/>
</dbReference>
<dbReference type="SUPFAM" id="SSF55681">
    <property type="entry name" value="Class II aaRS and biotin synthetases"/>
    <property type="match status" value="1"/>
</dbReference>
<evidence type="ECO:0000256" key="3">
    <source>
        <dbReference type="ARBA" id="ARBA00022555"/>
    </source>
</evidence>
<evidence type="ECO:0000256" key="11">
    <source>
        <dbReference type="ARBA" id="ARBA00023146"/>
    </source>
</evidence>
<comment type="caution">
    <text evidence="13">Lacks conserved residue(s) required for the propagation of feature annotation.</text>
</comment>
<accession>A0A1F4UI22</accession>
<dbReference type="PANTHER" id="PTHR11451">
    <property type="entry name" value="THREONINE-TRNA LIGASE"/>
    <property type="match status" value="1"/>
</dbReference>
<dbReference type="InterPro" id="IPR006195">
    <property type="entry name" value="aa-tRNA-synth_II"/>
</dbReference>
<evidence type="ECO:0000256" key="12">
    <source>
        <dbReference type="ARBA" id="ARBA00049515"/>
    </source>
</evidence>
<keyword evidence="7 13" id="KW-0862">Zinc</keyword>
<evidence type="ECO:0000256" key="10">
    <source>
        <dbReference type="ARBA" id="ARBA00022917"/>
    </source>
</evidence>
<comment type="catalytic activity">
    <reaction evidence="12 13">
        <text>tRNA(Thr) + L-threonine + ATP = L-threonyl-tRNA(Thr) + AMP + diphosphate + H(+)</text>
        <dbReference type="Rhea" id="RHEA:24624"/>
        <dbReference type="Rhea" id="RHEA-COMP:9670"/>
        <dbReference type="Rhea" id="RHEA-COMP:9704"/>
        <dbReference type="ChEBI" id="CHEBI:15378"/>
        <dbReference type="ChEBI" id="CHEBI:30616"/>
        <dbReference type="ChEBI" id="CHEBI:33019"/>
        <dbReference type="ChEBI" id="CHEBI:57926"/>
        <dbReference type="ChEBI" id="CHEBI:78442"/>
        <dbReference type="ChEBI" id="CHEBI:78534"/>
        <dbReference type="ChEBI" id="CHEBI:456215"/>
        <dbReference type="EC" id="6.1.1.3"/>
    </reaction>
</comment>
<feature type="binding site" evidence="13">
    <location>
        <position position="328"/>
    </location>
    <ligand>
        <name>Zn(2+)</name>
        <dbReference type="ChEBI" id="CHEBI:29105"/>
        <note>catalytic</note>
    </ligand>
</feature>
<gene>
    <name evidence="13" type="primary">thrS</name>
    <name evidence="15" type="ORF">A2400_01605</name>
</gene>
<dbReference type="GO" id="GO:0005737">
    <property type="term" value="C:cytoplasm"/>
    <property type="evidence" value="ECO:0007669"/>
    <property type="project" value="UniProtKB-SubCell"/>
</dbReference>
<dbReference type="HAMAP" id="MF_00184">
    <property type="entry name" value="Thr_tRNA_synth"/>
    <property type="match status" value="1"/>
</dbReference>
<evidence type="ECO:0000256" key="5">
    <source>
        <dbReference type="ARBA" id="ARBA00022723"/>
    </source>
</evidence>
<dbReference type="InterPro" id="IPR018163">
    <property type="entry name" value="Thr/Ala-tRNA-synth_IIc_edit"/>
</dbReference>
<evidence type="ECO:0000256" key="1">
    <source>
        <dbReference type="ARBA" id="ARBA00008226"/>
    </source>
</evidence>
<keyword evidence="2 13" id="KW-0963">Cytoplasm</keyword>
<evidence type="ECO:0000256" key="8">
    <source>
        <dbReference type="ARBA" id="ARBA00022840"/>
    </source>
</evidence>
<dbReference type="SUPFAM" id="SSF52954">
    <property type="entry name" value="Class II aaRS ABD-related"/>
    <property type="match status" value="1"/>
</dbReference>
<evidence type="ECO:0000256" key="7">
    <source>
        <dbReference type="ARBA" id="ARBA00022833"/>
    </source>
</evidence>
<evidence type="ECO:0000313" key="16">
    <source>
        <dbReference type="Proteomes" id="UP000177434"/>
    </source>
</evidence>
<dbReference type="FunFam" id="3.30.980.10:FF:000005">
    <property type="entry name" value="Threonyl-tRNA synthetase, mitochondrial"/>
    <property type="match status" value="1"/>
</dbReference>
<dbReference type="PROSITE" id="PS50862">
    <property type="entry name" value="AA_TRNA_LIGASE_II"/>
    <property type="match status" value="1"/>
</dbReference>
<dbReference type="EMBL" id="MEUN01000057">
    <property type="protein sequence ID" value="OGC44611.1"/>
    <property type="molecule type" value="Genomic_DNA"/>
</dbReference>
<dbReference type="FunFam" id="3.40.50.800:FF:000001">
    <property type="entry name" value="Threonine--tRNA ligase"/>
    <property type="match status" value="1"/>
</dbReference>
<dbReference type="Gene3D" id="3.30.980.10">
    <property type="entry name" value="Threonyl-trna Synthetase, Chain A, domain 2"/>
    <property type="match status" value="1"/>
</dbReference>
<evidence type="ECO:0000256" key="2">
    <source>
        <dbReference type="ARBA" id="ARBA00022490"/>
    </source>
</evidence>
<dbReference type="PANTHER" id="PTHR11451:SF44">
    <property type="entry name" value="THREONINE--TRNA LIGASE, CHLOROPLASTIC_MITOCHONDRIAL 2"/>
    <property type="match status" value="1"/>
</dbReference>
<comment type="subunit">
    <text evidence="13">Homodimer.</text>
</comment>
<dbReference type="Proteomes" id="UP000177434">
    <property type="component" value="Unassembled WGS sequence"/>
</dbReference>
<comment type="caution">
    <text evidence="15">The sequence shown here is derived from an EMBL/GenBank/DDBJ whole genome shotgun (WGS) entry which is preliminary data.</text>
</comment>
<evidence type="ECO:0000256" key="6">
    <source>
        <dbReference type="ARBA" id="ARBA00022741"/>
    </source>
</evidence>
<comment type="subcellular location">
    <subcellularLocation>
        <location evidence="13">Cytoplasm</location>
    </subcellularLocation>
</comment>
<dbReference type="InterPro" id="IPR012947">
    <property type="entry name" value="tRNA_SAD"/>
</dbReference>
<dbReference type="InterPro" id="IPR045864">
    <property type="entry name" value="aa-tRNA-synth_II/BPL/LPL"/>
</dbReference>
<dbReference type="EC" id="6.1.1.3" evidence="13"/>
<dbReference type="Gene3D" id="3.30.54.20">
    <property type="match status" value="1"/>
</dbReference>
<keyword evidence="5 13" id="KW-0479">Metal-binding</keyword>
<dbReference type="NCBIfam" id="TIGR00418">
    <property type="entry name" value="thrS"/>
    <property type="match status" value="1"/>
</dbReference>
<dbReference type="Pfam" id="PF03129">
    <property type="entry name" value="HGTP_anticodon"/>
    <property type="match status" value="1"/>
</dbReference>
<dbReference type="AlphaFoldDB" id="A0A1F4UI22"/>
<evidence type="ECO:0000259" key="14">
    <source>
        <dbReference type="PROSITE" id="PS50862"/>
    </source>
</evidence>
<keyword evidence="8 13" id="KW-0067">ATP-binding</keyword>
<dbReference type="GO" id="GO:0046872">
    <property type="term" value="F:metal ion binding"/>
    <property type="evidence" value="ECO:0007669"/>
    <property type="project" value="UniProtKB-KW"/>
</dbReference>
<feature type="domain" description="Aminoacyl-transfer RNA synthetases class-II family profile" evidence="14">
    <location>
        <begin position="172"/>
        <end position="494"/>
    </location>
</feature>
<keyword evidence="3 13" id="KW-0820">tRNA-binding</keyword>
<evidence type="ECO:0000313" key="15">
    <source>
        <dbReference type="EMBL" id="OGC44611.1"/>
    </source>
</evidence>
<organism evidence="15 16">
    <name type="scientific">candidate division WS6 bacterium RIFOXYB1_FULL_33_14</name>
    <dbReference type="NCBI Taxonomy" id="1817896"/>
    <lineage>
        <taxon>Bacteria</taxon>
        <taxon>Candidatus Dojkabacteria</taxon>
    </lineage>
</organism>
<comment type="cofactor">
    <cofactor evidence="13">
        <name>Zn(2+)</name>
        <dbReference type="ChEBI" id="CHEBI:29105"/>
    </cofactor>
    <text evidence="13">Binds 1 zinc ion per subunit.</text>
</comment>
<keyword evidence="4 13" id="KW-0436">Ligase</keyword>
<name>A0A1F4UI22_9BACT</name>